<evidence type="ECO:0000313" key="6">
    <source>
        <dbReference type="EMBL" id="CAD7093364.1"/>
    </source>
</evidence>
<dbReference type="InterPro" id="IPR006652">
    <property type="entry name" value="Kelch_1"/>
</dbReference>
<keyword evidence="7" id="KW-1185">Reference proteome</keyword>
<dbReference type="EMBL" id="LR899014">
    <property type="protein sequence ID" value="CAD7093364.1"/>
    <property type="molecule type" value="Genomic_DNA"/>
</dbReference>
<feature type="domain" description="BTB" evidence="4">
    <location>
        <begin position="209"/>
        <end position="276"/>
    </location>
</feature>
<dbReference type="Pfam" id="PF02237">
    <property type="entry name" value="BPL_C"/>
    <property type="match status" value="1"/>
</dbReference>
<dbReference type="SMART" id="SM00875">
    <property type="entry name" value="BACK"/>
    <property type="match status" value="1"/>
</dbReference>
<keyword evidence="3" id="KW-0009">Actin-binding</keyword>
<dbReference type="PANTHER" id="PTHR24412:SF441">
    <property type="entry name" value="KELCH-LIKE PROTEIN 28"/>
    <property type="match status" value="1"/>
</dbReference>
<dbReference type="Proteomes" id="UP000594454">
    <property type="component" value="Chromosome 6"/>
</dbReference>
<sequence>MNIDIGLKWPNDIYATGVSKIGGILVNAQIVDKMAICNAGCAINLSNSKPTTCVNDLIKDYNRSANKNLPLLTYEKTLASIFTEIEYLMDKVQNEGISQLKGMYYRYWLHSNQDITIMDASGDKRQGKISEIDDYGFLKVQLANGRMESVQPDGNSFDMLRGLILPNNYLKQGRISNINIEMHEKFVNKKYSSDLLTSLNSLRIENQLCDVILKISNTSIPAHKNILAASSPYFHAMFCGTFSESSKKDVVLYDLDPLVMEDLVYYMYTGEIEIDTDNVQNVLSVATFLQMTFVQKNCCDYLKDALEPSNCIGIKRFAGKNDCFELQKYAEKFAAGCFHEVVECEEFLQLNFDELLDLLSNQTIHHHTDDIIFSGIMRWVNHDPPNRSKDINKLLEFVHPLLVGKDLVKQQDLLMKTQSCSEWVSKSLHSTEIECNIFFLDKIGETGDLYRYGLKTKTTVPLAEFPEKAFAISMVGYKNSLFIQGGAIDRKSTRNHYSYNIYRNNWMKLSPLIVSRSHHRSCLLNDLIYTIGGTNAIGSLADVEVYDLYTGRSFDIELMCEERTSLGAAVLDNQLYVMGGENDSQCLSTAVRFDPRVGYWETIASMNQVNSYCSSAVISGSVYCSEGIGNCMERYDNRVNCWEMIEFKSDREFYELFSIDNVLYSISGTGIYKYCFVDNEWTSVLEFEQLRSWDTAFPLDMKIL</sequence>
<dbReference type="PROSITE" id="PS51733">
    <property type="entry name" value="BPL_LPL_CATALYTIC"/>
    <property type="match status" value="1"/>
</dbReference>
<dbReference type="AlphaFoldDB" id="A0A7R8Z1B9"/>
<evidence type="ECO:0000256" key="1">
    <source>
        <dbReference type="ARBA" id="ARBA00022441"/>
    </source>
</evidence>
<dbReference type="Gene3D" id="3.30.710.10">
    <property type="entry name" value="Potassium Channel Kv1.1, Chain A"/>
    <property type="match status" value="1"/>
</dbReference>
<keyword evidence="2" id="KW-0677">Repeat</keyword>
<evidence type="ECO:0000259" key="4">
    <source>
        <dbReference type="PROSITE" id="PS50097"/>
    </source>
</evidence>
<name>A0A7R8Z1B9_HERIL</name>
<gene>
    <name evidence="6" type="ORF">HERILL_LOCUS15649</name>
</gene>
<feature type="domain" description="BPL/LPL catalytic" evidence="5">
    <location>
        <begin position="1"/>
        <end position="93"/>
    </location>
</feature>
<keyword evidence="1" id="KW-0880">Kelch repeat</keyword>
<dbReference type="InterPro" id="IPR015915">
    <property type="entry name" value="Kelch-typ_b-propeller"/>
</dbReference>
<evidence type="ECO:0000256" key="3">
    <source>
        <dbReference type="ARBA" id="ARBA00023203"/>
    </source>
</evidence>
<dbReference type="SMART" id="SM00612">
    <property type="entry name" value="Kelch"/>
    <property type="match status" value="3"/>
</dbReference>
<evidence type="ECO:0008006" key="8">
    <source>
        <dbReference type="Google" id="ProtNLM"/>
    </source>
</evidence>
<dbReference type="SUPFAM" id="SSF55681">
    <property type="entry name" value="Class II aaRS and biotin synthetases"/>
    <property type="match status" value="1"/>
</dbReference>
<dbReference type="Gene3D" id="3.30.930.10">
    <property type="entry name" value="Bira Bifunctional Protein, Domain 2"/>
    <property type="match status" value="1"/>
</dbReference>
<proteinExistence type="predicted"/>
<dbReference type="GO" id="GO:0003779">
    <property type="term" value="F:actin binding"/>
    <property type="evidence" value="ECO:0007669"/>
    <property type="project" value="UniProtKB-KW"/>
</dbReference>
<evidence type="ECO:0000313" key="7">
    <source>
        <dbReference type="Proteomes" id="UP000594454"/>
    </source>
</evidence>
<dbReference type="SUPFAM" id="SSF54695">
    <property type="entry name" value="POZ domain"/>
    <property type="match status" value="1"/>
</dbReference>
<dbReference type="OrthoDB" id="6482909at2759"/>
<protein>
    <recommendedName>
        <fullName evidence="8">Kelch-like protein diablo</fullName>
    </recommendedName>
</protein>
<dbReference type="InParanoid" id="A0A7R8Z1B9"/>
<dbReference type="FunFam" id="1.25.40.420:FF:000001">
    <property type="entry name" value="Kelch-like family member 12"/>
    <property type="match status" value="1"/>
</dbReference>
<dbReference type="PROSITE" id="PS50097">
    <property type="entry name" value="BTB"/>
    <property type="match status" value="1"/>
</dbReference>
<dbReference type="Gene3D" id="1.25.40.420">
    <property type="match status" value="1"/>
</dbReference>
<evidence type="ECO:0000259" key="5">
    <source>
        <dbReference type="PROSITE" id="PS51733"/>
    </source>
</evidence>
<dbReference type="InterPro" id="IPR045864">
    <property type="entry name" value="aa-tRNA-synth_II/BPL/LPL"/>
</dbReference>
<reference evidence="6 7" key="1">
    <citation type="submission" date="2020-11" db="EMBL/GenBank/DDBJ databases">
        <authorList>
            <person name="Wallbank WR R."/>
            <person name="Pardo Diaz C."/>
            <person name="Kozak K."/>
            <person name="Martin S."/>
            <person name="Jiggins C."/>
            <person name="Moest M."/>
            <person name="Warren A I."/>
            <person name="Generalovic N T."/>
            <person name="Byers J.R.P. K."/>
            <person name="Montejo-Kovacevich G."/>
            <person name="Yen C E."/>
        </authorList>
    </citation>
    <scope>NUCLEOTIDE SEQUENCE [LARGE SCALE GENOMIC DNA]</scope>
</reference>
<dbReference type="InterPro" id="IPR003142">
    <property type="entry name" value="BPL_C"/>
</dbReference>
<dbReference type="InterPro" id="IPR011705">
    <property type="entry name" value="BACK"/>
</dbReference>
<dbReference type="Gene3D" id="2.120.10.80">
    <property type="entry name" value="Kelch-type beta propeller"/>
    <property type="match status" value="1"/>
</dbReference>
<dbReference type="PANTHER" id="PTHR24412">
    <property type="entry name" value="KELCH PROTEIN"/>
    <property type="match status" value="1"/>
</dbReference>
<evidence type="ECO:0000256" key="2">
    <source>
        <dbReference type="ARBA" id="ARBA00022737"/>
    </source>
</evidence>
<accession>A0A7R8Z1B9</accession>
<dbReference type="Pfam" id="PF00651">
    <property type="entry name" value="BTB"/>
    <property type="match status" value="1"/>
</dbReference>
<dbReference type="InterPro" id="IPR011333">
    <property type="entry name" value="SKP1/BTB/POZ_sf"/>
</dbReference>
<dbReference type="InterPro" id="IPR004143">
    <property type="entry name" value="BPL_LPL_catalytic"/>
</dbReference>
<dbReference type="SMART" id="SM00225">
    <property type="entry name" value="BTB"/>
    <property type="match status" value="1"/>
</dbReference>
<dbReference type="SUPFAM" id="SSF117281">
    <property type="entry name" value="Kelch motif"/>
    <property type="match status" value="1"/>
</dbReference>
<dbReference type="Pfam" id="PF24681">
    <property type="entry name" value="Kelch_KLHDC2_KLHL20_DRC7"/>
    <property type="match status" value="1"/>
</dbReference>
<organism evidence="6 7">
    <name type="scientific">Hermetia illucens</name>
    <name type="common">Black soldier fly</name>
    <dbReference type="NCBI Taxonomy" id="343691"/>
    <lineage>
        <taxon>Eukaryota</taxon>
        <taxon>Metazoa</taxon>
        <taxon>Ecdysozoa</taxon>
        <taxon>Arthropoda</taxon>
        <taxon>Hexapoda</taxon>
        <taxon>Insecta</taxon>
        <taxon>Pterygota</taxon>
        <taxon>Neoptera</taxon>
        <taxon>Endopterygota</taxon>
        <taxon>Diptera</taxon>
        <taxon>Brachycera</taxon>
        <taxon>Stratiomyomorpha</taxon>
        <taxon>Stratiomyidae</taxon>
        <taxon>Hermetiinae</taxon>
        <taxon>Hermetia</taxon>
    </lineage>
</organism>
<dbReference type="Pfam" id="PF07707">
    <property type="entry name" value="BACK"/>
    <property type="match status" value="1"/>
</dbReference>
<dbReference type="InterPro" id="IPR000210">
    <property type="entry name" value="BTB/POZ_dom"/>
</dbReference>